<name>A0A1F6TNN6_9PROT</name>
<dbReference type="Pfam" id="PF06629">
    <property type="entry name" value="MipA"/>
    <property type="match status" value="1"/>
</dbReference>
<dbReference type="EMBL" id="MFSU01000075">
    <property type="protein sequence ID" value="OGI46738.1"/>
    <property type="molecule type" value="Genomic_DNA"/>
</dbReference>
<evidence type="ECO:0000256" key="2">
    <source>
        <dbReference type="ARBA" id="ARBA00005722"/>
    </source>
</evidence>
<sequence>MRNGLPSFGRVLTAFLPACAPALAQEGPPVWEVGAGVATLSIPDYRGSDKRSSYVLPLPYLVYRGETVRVDREGVHADIFRSDRVELDVSLNAGPPAKSSDNGVRTGMPDIEPTVEAGPAIKVLLAASGDRDRVLSLRLPWRAVVATDLARYSDIGWTFTPSVQYRAFDLGPGGGWNFGVAVGPVYASERYHDYYYEVSPAYAGAARPAYDARGGYGGLQTMLTLSKRYPGFWVGLFARYDDLSGAVFEDSPLVRRKDSLMFGGGVSWVFARSERTARAIPEDLLR</sequence>
<feature type="signal peptide" evidence="6">
    <location>
        <begin position="1"/>
        <end position="24"/>
    </location>
</feature>
<evidence type="ECO:0000256" key="3">
    <source>
        <dbReference type="ARBA" id="ARBA00022729"/>
    </source>
</evidence>
<evidence type="ECO:0000256" key="1">
    <source>
        <dbReference type="ARBA" id="ARBA00004442"/>
    </source>
</evidence>
<keyword evidence="5" id="KW-0998">Cell outer membrane</keyword>
<reference evidence="7 8" key="1">
    <citation type="journal article" date="2016" name="Nat. Commun.">
        <title>Thousands of microbial genomes shed light on interconnected biogeochemical processes in an aquifer system.</title>
        <authorList>
            <person name="Anantharaman K."/>
            <person name="Brown C.T."/>
            <person name="Hug L.A."/>
            <person name="Sharon I."/>
            <person name="Castelle C.J."/>
            <person name="Probst A.J."/>
            <person name="Thomas B.C."/>
            <person name="Singh A."/>
            <person name="Wilkins M.J."/>
            <person name="Karaoz U."/>
            <person name="Brodie E.L."/>
            <person name="Williams K.H."/>
            <person name="Hubbard S.S."/>
            <person name="Banfield J.F."/>
        </authorList>
    </citation>
    <scope>NUCLEOTIDE SEQUENCE [LARGE SCALE GENOMIC DNA]</scope>
</reference>
<comment type="similarity">
    <text evidence="2">Belongs to the MipA/OmpV family.</text>
</comment>
<keyword evidence="3 6" id="KW-0732">Signal</keyword>
<evidence type="ECO:0000313" key="7">
    <source>
        <dbReference type="EMBL" id="OGI46738.1"/>
    </source>
</evidence>
<dbReference type="PANTHER" id="PTHR38776:SF1">
    <property type="entry name" value="MLTA-INTERACTING PROTEIN-RELATED"/>
    <property type="match status" value="1"/>
</dbReference>
<evidence type="ECO:0000313" key="8">
    <source>
        <dbReference type="Proteomes" id="UP000178885"/>
    </source>
</evidence>
<evidence type="ECO:0000256" key="6">
    <source>
        <dbReference type="SAM" id="SignalP"/>
    </source>
</evidence>
<keyword evidence="4" id="KW-0472">Membrane</keyword>
<accession>A0A1F6TNN6</accession>
<comment type="caution">
    <text evidence="7">The sequence shown here is derived from an EMBL/GenBank/DDBJ whole genome shotgun (WGS) entry which is preliminary data.</text>
</comment>
<comment type="subcellular location">
    <subcellularLocation>
        <location evidence="1">Cell outer membrane</location>
    </subcellularLocation>
</comment>
<dbReference type="GO" id="GO:0009279">
    <property type="term" value="C:cell outer membrane"/>
    <property type="evidence" value="ECO:0007669"/>
    <property type="project" value="UniProtKB-SubCell"/>
</dbReference>
<proteinExistence type="inferred from homology"/>
<dbReference type="AlphaFoldDB" id="A0A1F6TNN6"/>
<evidence type="ECO:0008006" key="9">
    <source>
        <dbReference type="Google" id="ProtNLM"/>
    </source>
</evidence>
<protein>
    <recommendedName>
        <fullName evidence="9">MipA/OmpV family protein</fullName>
    </recommendedName>
</protein>
<dbReference type="PANTHER" id="PTHR38776">
    <property type="entry name" value="MLTA-INTERACTING PROTEIN-RELATED"/>
    <property type="match status" value="1"/>
</dbReference>
<dbReference type="InterPro" id="IPR010583">
    <property type="entry name" value="MipA"/>
</dbReference>
<organism evidence="7 8">
    <name type="scientific">Candidatus Muproteobacteria bacterium RBG_16_65_34</name>
    <dbReference type="NCBI Taxonomy" id="1817760"/>
    <lineage>
        <taxon>Bacteria</taxon>
        <taxon>Pseudomonadati</taxon>
        <taxon>Pseudomonadota</taxon>
        <taxon>Candidatus Muproteobacteria</taxon>
    </lineage>
</organism>
<dbReference type="Proteomes" id="UP000178885">
    <property type="component" value="Unassembled WGS sequence"/>
</dbReference>
<feature type="chain" id="PRO_5009526762" description="MipA/OmpV family protein" evidence="6">
    <location>
        <begin position="25"/>
        <end position="286"/>
    </location>
</feature>
<evidence type="ECO:0000256" key="5">
    <source>
        <dbReference type="ARBA" id="ARBA00023237"/>
    </source>
</evidence>
<gene>
    <name evidence="7" type="ORF">A2151_02400</name>
</gene>
<evidence type="ECO:0000256" key="4">
    <source>
        <dbReference type="ARBA" id="ARBA00023136"/>
    </source>
</evidence>
<dbReference type="STRING" id="1817760.A2151_02400"/>